<gene>
    <name evidence="1" type="ORF">Pta02_10480</name>
</gene>
<name>A0A8J3SVD2_9ACTN</name>
<protein>
    <recommendedName>
        <fullName evidence="3">FXSXX-COOH protein</fullName>
    </recommendedName>
</protein>
<proteinExistence type="predicted"/>
<dbReference type="RefSeq" id="WP_203873500.1">
    <property type="nucleotide sequence ID" value="NZ_BOOK01000005.1"/>
</dbReference>
<evidence type="ECO:0000313" key="1">
    <source>
        <dbReference type="EMBL" id="GIH99039.1"/>
    </source>
</evidence>
<keyword evidence="2" id="KW-1185">Reference proteome</keyword>
<organism evidence="1 2">
    <name type="scientific">Planobispora takensis</name>
    <dbReference type="NCBI Taxonomy" id="1367882"/>
    <lineage>
        <taxon>Bacteria</taxon>
        <taxon>Bacillati</taxon>
        <taxon>Actinomycetota</taxon>
        <taxon>Actinomycetes</taxon>
        <taxon>Streptosporangiales</taxon>
        <taxon>Streptosporangiaceae</taxon>
        <taxon>Planobispora</taxon>
    </lineage>
</organism>
<dbReference type="AlphaFoldDB" id="A0A8J3SVD2"/>
<dbReference type="EMBL" id="BOOK01000005">
    <property type="protein sequence ID" value="GIH99039.1"/>
    <property type="molecule type" value="Genomic_DNA"/>
</dbReference>
<reference evidence="1" key="1">
    <citation type="submission" date="2021-01" db="EMBL/GenBank/DDBJ databases">
        <title>Whole genome shotgun sequence of Planobispora takensis NBRC 109077.</title>
        <authorList>
            <person name="Komaki H."/>
            <person name="Tamura T."/>
        </authorList>
    </citation>
    <scope>NUCLEOTIDE SEQUENCE</scope>
    <source>
        <strain evidence="1">NBRC 109077</strain>
    </source>
</reference>
<comment type="caution">
    <text evidence="1">The sequence shown here is derived from an EMBL/GenBank/DDBJ whole genome shotgun (WGS) entry which is preliminary data.</text>
</comment>
<accession>A0A8J3SVD2</accession>
<sequence>MNASGEKQADVTSDVRDLRDVPLSLVGRADFDGIVRRILPGSPEVRRVPVAAFNSSI</sequence>
<evidence type="ECO:0000313" key="2">
    <source>
        <dbReference type="Proteomes" id="UP000634476"/>
    </source>
</evidence>
<dbReference type="Proteomes" id="UP000634476">
    <property type="component" value="Unassembled WGS sequence"/>
</dbReference>
<evidence type="ECO:0008006" key="3">
    <source>
        <dbReference type="Google" id="ProtNLM"/>
    </source>
</evidence>